<dbReference type="Proteomes" id="UP001165306">
    <property type="component" value="Unassembled WGS sequence"/>
</dbReference>
<evidence type="ECO:0000313" key="5">
    <source>
        <dbReference type="EMBL" id="MCM8749308.1"/>
    </source>
</evidence>
<dbReference type="AlphaFoldDB" id="A0AA41WFT3"/>
<protein>
    <submittedName>
        <fullName evidence="5">Universal stress protein</fullName>
    </submittedName>
</protein>
<dbReference type="EMBL" id="JAMSLR010000005">
    <property type="protein sequence ID" value="MCM8749308.1"/>
    <property type="molecule type" value="Genomic_DNA"/>
</dbReference>
<dbReference type="Pfam" id="PF00571">
    <property type="entry name" value="CBS"/>
    <property type="match status" value="2"/>
</dbReference>
<dbReference type="PRINTS" id="PR01438">
    <property type="entry name" value="UNVRSLSTRESS"/>
</dbReference>
<dbReference type="Gene3D" id="3.10.580.10">
    <property type="entry name" value="CBS-domain"/>
    <property type="match status" value="1"/>
</dbReference>
<dbReference type="PANTHER" id="PTHR43080">
    <property type="entry name" value="CBS DOMAIN-CONTAINING PROTEIN CBSX3, MITOCHONDRIAL"/>
    <property type="match status" value="1"/>
</dbReference>
<dbReference type="CDD" id="cd00293">
    <property type="entry name" value="USP-like"/>
    <property type="match status" value="2"/>
</dbReference>
<reference evidence="5" key="1">
    <citation type="submission" date="2022-06" db="EMBL/GenBank/DDBJ databases">
        <title>CFH 74404 Thermomicrobiaceae sp.</title>
        <authorList>
            <person name="Ming H."/>
            <person name="Li W.-J."/>
            <person name="Zhao Z."/>
        </authorList>
    </citation>
    <scope>NUCLEOTIDE SEQUENCE</scope>
    <source>
        <strain evidence="5">CFH 74404</strain>
    </source>
</reference>
<dbReference type="Pfam" id="PF00582">
    <property type="entry name" value="Usp"/>
    <property type="match status" value="2"/>
</dbReference>
<accession>A0AA41WFT3</accession>
<dbReference type="CDD" id="cd04586">
    <property type="entry name" value="CBS_pair_BON_assoc"/>
    <property type="match status" value="1"/>
</dbReference>
<dbReference type="SUPFAM" id="SSF52402">
    <property type="entry name" value="Adenine nucleotide alpha hydrolases-like"/>
    <property type="match status" value="2"/>
</dbReference>
<proteinExistence type="inferred from homology"/>
<comment type="caution">
    <text evidence="5">The sequence shown here is derived from an EMBL/GenBank/DDBJ whole genome shotgun (WGS) entry which is preliminary data.</text>
</comment>
<dbReference type="SUPFAM" id="SSF54631">
    <property type="entry name" value="CBS-domain pair"/>
    <property type="match status" value="1"/>
</dbReference>
<dbReference type="InterPro" id="IPR046342">
    <property type="entry name" value="CBS_dom_sf"/>
</dbReference>
<dbReference type="PANTHER" id="PTHR43080:SF2">
    <property type="entry name" value="CBS DOMAIN-CONTAINING PROTEIN"/>
    <property type="match status" value="1"/>
</dbReference>
<comment type="similarity">
    <text evidence="1">Belongs to the universal stress protein A family.</text>
</comment>
<dbReference type="InterPro" id="IPR006015">
    <property type="entry name" value="Universal_stress_UspA"/>
</dbReference>
<dbReference type="InterPro" id="IPR000644">
    <property type="entry name" value="CBS_dom"/>
</dbReference>
<dbReference type="InterPro" id="IPR014729">
    <property type="entry name" value="Rossmann-like_a/b/a_fold"/>
</dbReference>
<evidence type="ECO:0000256" key="3">
    <source>
        <dbReference type="PROSITE-ProRule" id="PRU00703"/>
    </source>
</evidence>
<gene>
    <name evidence="5" type="ORF">NET02_09130</name>
</gene>
<dbReference type="InterPro" id="IPR006016">
    <property type="entry name" value="UspA"/>
</dbReference>
<name>A0AA41WFT3_9BACT</name>
<evidence type="ECO:0000256" key="2">
    <source>
        <dbReference type="ARBA" id="ARBA00023122"/>
    </source>
</evidence>
<keyword evidence="6" id="KW-1185">Reference proteome</keyword>
<feature type="domain" description="CBS" evidence="4">
    <location>
        <begin position="323"/>
        <end position="380"/>
    </location>
</feature>
<evidence type="ECO:0000259" key="4">
    <source>
        <dbReference type="PROSITE" id="PS51371"/>
    </source>
</evidence>
<sequence>MAQHVLVPILPTYLDPDRVTHCAIPYGRAIAARQRVPLVLGSVVELGDYLRSFLEAEGERAQELARRWAAEREEALRRLAQAITDVPVEIEVRVGDPARQIAAMANELPASVVAMTSHARVGISRLLVGSVTFSAVQRIGCPVLVVRARTPAPAPNTMVTLTPVLVPLDGSPLAEESIDAVARVLGADGLALHLLHVQAAGAESRDWEAYLQSLAQRLTSQGMAVTWSVRQGHVAETIARAAAEMKAGLIAMATHGRSGIRRALLGSTAEHVLHDARVPLLLVRPSAVKRPEEVAVPPAAVSAGGEGSEVDARRLTLRARDVMTSPVVTVSPDDTLEQVVRSMLEHGIGAVPVVDQDGRLVGIITERDLMAQEQGVPFSVYRAPQLFGHWLPPEGLEEIYGLGRAIKAREVMRSPVITVGEDATVSEIAQLMLEKEREHIPVVRDGQVVGIVTRRDLLKLMARSA</sequence>
<dbReference type="PROSITE" id="PS51371">
    <property type="entry name" value="CBS"/>
    <property type="match status" value="2"/>
</dbReference>
<keyword evidence="2 3" id="KW-0129">CBS domain</keyword>
<evidence type="ECO:0000313" key="6">
    <source>
        <dbReference type="Proteomes" id="UP001165306"/>
    </source>
</evidence>
<organism evidence="5 6">
    <name type="scientific">Thermalbibacter longus</name>
    <dbReference type="NCBI Taxonomy" id="2951981"/>
    <lineage>
        <taxon>Bacteria</taxon>
        <taxon>Pseudomonadati</taxon>
        <taxon>Thermomicrobiota</taxon>
        <taxon>Thermomicrobia</taxon>
        <taxon>Thermomicrobiales</taxon>
        <taxon>Thermomicrobiaceae</taxon>
        <taxon>Thermalbibacter</taxon>
    </lineage>
</organism>
<dbReference type="Gene3D" id="3.40.50.620">
    <property type="entry name" value="HUPs"/>
    <property type="match status" value="2"/>
</dbReference>
<dbReference type="RefSeq" id="WP_284057088.1">
    <property type="nucleotide sequence ID" value="NZ_JAMSLR010000005.1"/>
</dbReference>
<feature type="domain" description="CBS" evidence="4">
    <location>
        <begin position="412"/>
        <end position="465"/>
    </location>
</feature>
<evidence type="ECO:0000256" key="1">
    <source>
        <dbReference type="ARBA" id="ARBA00008791"/>
    </source>
</evidence>
<dbReference type="InterPro" id="IPR051257">
    <property type="entry name" value="Diverse_CBS-Domain"/>
</dbReference>
<dbReference type="SMART" id="SM00116">
    <property type="entry name" value="CBS"/>
    <property type="match status" value="2"/>
</dbReference>